<accession>A0A6H1ZVD2</accession>
<gene>
    <name evidence="1" type="ORF">TM448A02060_0009</name>
    <name evidence="2" type="ORF">TM448B01994_0010</name>
</gene>
<evidence type="ECO:0000313" key="1">
    <source>
        <dbReference type="EMBL" id="QJA51277.1"/>
    </source>
</evidence>
<name>A0A6H1ZVD2_9ZZZZ</name>
<dbReference type="EMBL" id="MT144861">
    <property type="protein sequence ID" value="QJI00567.1"/>
    <property type="molecule type" value="Genomic_DNA"/>
</dbReference>
<proteinExistence type="predicted"/>
<organism evidence="1">
    <name type="scientific">viral metagenome</name>
    <dbReference type="NCBI Taxonomy" id="1070528"/>
    <lineage>
        <taxon>unclassified sequences</taxon>
        <taxon>metagenomes</taxon>
        <taxon>organismal metagenomes</taxon>
    </lineage>
</organism>
<dbReference type="AlphaFoldDB" id="A0A6H1ZVD2"/>
<protein>
    <submittedName>
        <fullName evidence="1">Uncharacterized protein</fullName>
    </submittedName>
</protein>
<reference evidence="1" key="1">
    <citation type="submission" date="2020-03" db="EMBL/GenBank/DDBJ databases">
        <title>The deep terrestrial virosphere.</title>
        <authorList>
            <person name="Holmfeldt K."/>
            <person name="Nilsson E."/>
            <person name="Simone D."/>
            <person name="Lopez-Fernandez M."/>
            <person name="Wu X."/>
            <person name="de Brujin I."/>
            <person name="Lundin D."/>
            <person name="Andersson A."/>
            <person name="Bertilsson S."/>
            <person name="Dopson M."/>
        </authorList>
    </citation>
    <scope>NUCLEOTIDE SEQUENCE</scope>
    <source>
        <strain evidence="1">TM448A02060</strain>
        <strain evidence="2">TM448B01994</strain>
    </source>
</reference>
<evidence type="ECO:0000313" key="2">
    <source>
        <dbReference type="EMBL" id="QJI00567.1"/>
    </source>
</evidence>
<dbReference type="EMBL" id="MT144250">
    <property type="protein sequence ID" value="QJA51277.1"/>
    <property type="molecule type" value="Genomic_DNA"/>
</dbReference>
<sequence>MASSSSDPIDVRELRGVKFSMDVKNPQAMTSGADQVAITDSTGGTKNDTFAAITAGAAYAQADLVAIKNALATIAAKYNNLRTTLVANGMMKGSA</sequence>